<evidence type="ECO:0000313" key="4">
    <source>
        <dbReference type="Proteomes" id="UP000241964"/>
    </source>
</evidence>
<name>A0A2P8GB62_9BACT</name>
<keyword evidence="2" id="KW-1133">Transmembrane helix</keyword>
<keyword evidence="2" id="KW-0812">Transmembrane</keyword>
<accession>A0A2P8GB62</accession>
<feature type="transmembrane region" description="Helical" evidence="2">
    <location>
        <begin position="100"/>
        <end position="119"/>
    </location>
</feature>
<dbReference type="AlphaFoldDB" id="A0A2P8GB62"/>
<feature type="region of interest" description="Disordered" evidence="1">
    <location>
        <begin position="147"/>
        <end position="167"/>
    </location>
</feature>
<keyword evidence="4" id="KW-1185">Reference proteome</keyword>
<comment type="caution">
    <text evidence="3">The sequence shown here is derived from an EMBL/GenBank/DDBJ whole genome shotgun (WGS) entry which is preliminary data.</text>
</comment>
<evidence type="ECO:0000313" key="3">
    <source>
        <dbReference type="EMBL" id="PSL31209.1"/>
    </source>
</evidence>
<keyword evidence="2" id="KW-0472">Membrane</keyword>
<reference evidence="3 4" key="1">
    <citation type="submission" date="2018-03" db="EMBL/GenBank/DDBJ databases">
        <title>Genomic Encyclopedia of Archaeal and Bacterial Type Strains, Phase II (KMG-II): from individual species to whole genera.</title>
        <authorList>
            <person name="Goeker M."/>
        </authorList>
    </citation>
    <scope>NUCLEOTIDE SEQUENCE [LARGE SCALE GENOMIC DNA]</scope>
    <source>
        <strain evidence="3 4">DSM 29057</strain>
    </source>
</reference>
<dbReference type="Proteomes" id="UP000241964">
    <property type="component" value="Unassembled WGS sequence"/>
</dbReference>
<evidence type="ECO:0000256" key="2">
    <source>
        <dbReference type="SAM" id="Phobius"/>
    </source>
</evidence>
<dbReference type="OrthoDB" id="959844at2"/>
<dbReference type="EMBL" id="PYAS01000003">
    <property type="protein sequence ID" value="PSL31209.1"/>
    <property type="molecule type" value="Genomic_DNA"/>
</dbReference>
<dbReference type="RefSeq" id="WP_106594577.1">
    <property type="nucleotide sequence ID" value="NZ_PYAS01000003.1"/>
</dbReference>
<sequence>MELSEETFDEIHQYLSGRGTPEGRAAFENRMNADEALASEVASQRRIRNGLKANEYKALFKDIHAQLQSEGALPANSQNENDDTKILPLTRDNTRTNARWPYLAAAASVLIAVGLVWYFNFGPKDTQIASDTPQTPVIKDTVTQIQPEKKTDTAKTTAPVQPPVEKAPASVNTSEFFAAYFDSNAVFESPFSKDKLGISPSALAQWRSDTANVQQGIRHLAKRETGQALEALGQVEASRYQQLKGVADWYKALAYLQRNDLKNCKEQLKKVIADPENTYNKQAGELLAKIQ</sequence>
<proteinExistence type="predicted"/>
<protein>
    <submittedName>
        <fullName evidence="3">Uncharacterized protein</fullName>
    </submittedName>
</protein>
<evidence type="ECO:0000256" key="1">
    <source>
        <dbReference type="SAM" id="MobiDB-lite"/>
    </source>
</evidence>
<organism evidence="3 4">
    <name type="scientific">Dyadobacter jiangsuensis</name>
    <dbReference type="NCBI Taxonomy" id="1591085"/>
    <lineage>
        <taxon>Bacteria</taxon>
        <taxon>Pseudomonadati</taxon>
        <taxon>Bacteroidota</taxon>
        <taxon>Cytophagia</taxon>
        <taxon>Cytophagales</taxon>
        <taxon>Spirosomataceae</taxon>
        <taxon>Dyadobacter</taxon>
    </lineage>
</organism>
<gene>
    <name evidence="3" type="ORF">CLV60_10375</name>
</gene>